<gene>
    <name evidence="2" type="ORF">P4S50_06035</name>
</gene>
<feature type="transmembrane region" description="Helical" evidence="1">
    <location>
        <begin position="7"/>
        <end position="25"/>
    </location>
</feature>
<proteinExistence type="predicted"/>
<dbReference type="RefSeq" id="WP_277733735.1">
    <property type="nucleotide sequence ID" value="NZ_CP120733.1"/>
</dbReference>
<name>A0ABY8EFA1_9FIRM</name>
<feature type="transmembrane region" description="Helical" evidence="1">
    <location>
        <begin position="37"/>
        <end position="54"/>
    </location>
</feature>
<organism evidence="2 3">
    <name type="scientific">Tepidibacter hydrothermalis</name>
    <dbReference type="NCBI Taxonomy" id="3036126"/>
    <lineage>
        <taxon>Bacteria</taxon>
        <taxon>Bacillati</taxon>
        <taxon>Bacillota</taxon>
        <taxon>Clostridia</taxon>
        <taxon>Peptostreptococcales</taxon>
        <taxon>Peptostreptococcaceae</taxon>
        <taxon>Tepidibacter</taxon>
    </lineage>
</organism>
<evidence type="ECO:0000313" key="3">
    <source>
        <dbReference type="Proteomes" id="UP001222800"/>
    </source>
</evidence>
<evidence type="ECO:0000313" key="2">
    <source>
        <dbReference type="EMBL" id="WFD11632.1"/>
    </source>
</evidence>
<evidence type="ECO:0000256" key="1">
    <source>
        <dbReference type="SAM" id="Phobius"/>
    </source>
</evidence>
<reference evidence="2 3" key="1">
    <citation type="submission" date="2023-03" db="EMBL/GenBank/DDBJ databases">
        <title>Complete genome sequence of Tepidibacter sp. SWIR-1, isolated from a deep-sea hydrothermal vent.</title>
        <authorList>
            <person name="Li X."/>
        </authorList>
    </citation>
    <scope>NUCLEOTIDE SEQUENCE [LARGE SCALE GENOMIC DNA]</scope>
    <source>
        <strain evidence="2 3">SWIR-1</strain>
    </source>
</reference>
<sequence length="65" mass="7450">MNNIIRFVGLLMSSFGIVLSLISSYQFSQIDNFKKLFFAALIGVLNVFALLFFVDNKFYTKNDTN</sequence>
<keyword evidence="3" id="KW-1185">Reference proteome</keyword>
<keyword evidence="1" id="KW-1133">Transmembrane helix</keyword>
<protein>
    <submittedName>
        <fullName evidence="2">Uncharacterized protein</fullName>
    </submittedName>
</protein>
<keyword evidence="1" id="KW-0472">Membrane</keyword>
<dbReference type="EMBL" id="CP120733">
    <property type="protein sequence ID" value="WFD11632.1"/>
    <property type="molecule type" value="Genomic_DNA"/>
</dbReference>
<accession>A0ABY8EFA1</accession>
<dbReference type="Proteomes" id="UP001222800">
    <property type="component" value="Chromosome"/>
</dbReference>
<keyword evidence="1" id="KW-0812">Transmembrane</keyword>